<sequence>MDQCNITRNRVKEFSVGYTTQQITSNSYTTCVNVIENNQTSDSINFYSTSSLGESIFKVTTCNYIRNKSPNDGHLILTHTDIFMSYCCIRENDIPYIFYAYDGTITFENSTTDNNISTSLTPLYKNTFISFENDCPYLILDNDDSSKNKQFKSNKDENEEENDVYARNNMKFSYLKFFDNSFAIITSLHSKR</sequence>
<name>A2DAC7_TRIV3</name>
<gene>
    <name evidence="1" type="ORF">TVAG_477040</name>
</gene>
<dbReference type="InParanoid" id="A2DAC7"/>
<protein>
    <submittedName>
        <fullName evidence="1">Uncharacterized protein</fullName>
    </submittedName>
</protein>
<evidence type="ECO:0000313" key="2">
    <source>
        <dbReference type="Proteomes" id="UP000001542"/>
    </source>
</evidence>
<dbReference type="VEuPathDB" id="TrichDB:TVAGG3_0267180"/>
<accession>A2DAC7</accession>
<dbReference type="Proteomes" id="UP000001542">
    <property type="component" value="Unassembled WGS sequence"/>
</dbReference>
<organism evidence="1 2">
    <name type="scientific">Trichomonas vaginalis (strain ATCC PRA-98 / G3)</name>
    <dbReference type="NCBI Taxonomy" id="412133"/>
    <lineage>
        <taxon>Eukaryota</taxon>
        <taxon>Metamonada</taxon>
        <taxon>Parabasalia</taxon>
        <taxon>Trichomonadida</taxon>
        <taxon>Trichomonadidae</taxon>
        <taxon>Trichomonas</taxon>
    </lineage>
</organism>
<dbReference type="AlphaFoldDB" id="A2DAC7"/>
<dbReference type="EMBL" id="DS113182">
    <property type="protein sequence ID" value="EAY22775.1"/>
    <property type="molecule type" value="Genomic_DNA"/>
</dbReference>
<dbReference type="VEuPathDB" id="TrichDB:TVAG_477040"/>
<keyword evidence="2" id="KW-1185">Reference proteome</keyword>
<proteinExistence type="predicted"/>
<reference evidence="1" key="2">
    <citation type="journal article" date="2007" name="Science">
        <title>Draft genome sequence of the sexually transmitted pathogen Trichomonas vaginalis.</title>
        <authorList>
            <person name="Carlton J.M."/>
            <person name="Hirt R.P."/>
            <person name="Silva J.C."/>
            <person name="Delcher A.L."/>
            <person name="Schatz M."/>
            <person name="Zhao Q."/>
            <person name="Wortman J.R."/>
            <person name="Bidwell S.L."/>
            <person name="Alsmark U.C.M."/>
            <person name="Besteiro S."/>
            <person name="Sicheritz-Ponten T."/>
            <person name="Noel C.J."/>
            <person name="Dacks J.B."/>
            <person name="Foster P.G."/>
            <person name="Simillion C."/>
            <person name="Van de Peer Y."/>
            <person name="Miranda-Saavedra D."/>
            <person name="Barton G.J."/>
            <person name="Westrop G.D."/>
            <person name="Mueller S."/>
            <person name="Dessi D."/>
            <person name="Fiori P.L."/>
            <person name="Ren Q."/>
            <person name="Paulsen I."/>
            <person name="Zhang H."/>
            <person name="Bastida-Corcuera F.D."/>
            <person name="Simoes-Barbosa A."/>
            <person name="Brown M.T."/>
            <person name="Hayes R.D."/>
            <person name="Mukherjee M."/>
            <person name="Okumura C.Y."/>
            <person name="Schneider R."/>
            <person name="Smith A.J."/>
            <person name="Vanacova S."/>
            <person name="Villalvazo M."/>
            <person name="Haas B.J."/>
            <person name="Pertea M."/>
            <person name="Feldblyum T.V."/>
            <person name="Utterback T.R."/>
            <person name="Shu C.L."/>
            <person name="Osoegawa K."/>
            <person name="de Jong P.J."/>
            <person name="Hrdy I."/>
            <person name="Horvathova L."/>
            <person name="Zubacova Z."/>
            <person name="Dolezal P."/>
            <person name="Malik S.B."/>
            <person name="Logsdon J.M. Jr."/>
            <person name="Henze K."/>
            <person name="Gupta A."/>
            <person name="Wang C.C."/>
            <person name="Dunne R.L."/>
            <person name="Upcroft J.A."/>
            <person name="Upcroft P."/>
            <person name="White O."/>
            <person name="Salzberg S.L."/>
            <person name="Tang P."/>
            <person name="Chiu C.-H."/>
            <person name="Lee Y.-S."/>
            <person name="Embley T.M."/>
            <person name="Coombs G.H."/>
            <person name="Mottram J.C."/>
            <person name="Tachezy J."/>
            <person name="Fraser-Liggett C.M."/>
            <person name="Johnson P.J."/>
        </authorList>
    </citation>
    <scope>NUCLEOTIDE SEQUENCE [LARGE SCALE GENOMIC DNA]</scope>
    <source>
        <strain evidence="1">G3</strain>
    </source>
</reference>
<reference evidence="1" key="1">
    <citation type="submission" date="2006-10" db="EMBL/GenBank/DDBJ databases">
        <authorList>
            <person name="Amadeo P."/>
            <person name="Zhao Q."/>
            <person name="Wortman J."/>
            <person name="Fraser-Liggett C."/>
            <person name="Carlton J."/>
        </authorList>
    </citation>
    <scope>NUCLEOTIDE SEQUENCE</scope>
    <source>
        <strain evidence="1">G3</strain>
    </source>
</reference>
<evidence type="ECO:0000313" key="1">
    <source>
        <dbReference type="EMBL" id="EAY22775.1"/>
    </source>
</evidence>
<dbReference type="RefSeq" id="XP_001583761.1">
    <property type="nucleotide sequence ID" value="XM_001583711.1"/>
</dbReference>
<dbReference type="KEGG" id="tva:5468333"/>